<dbReference type="InterPro" id="IPR004459">
    <property type="entry name" value="CobQ_synth"/>
</dbReference>
<dbReference type="InterPro" id="IPR047045">
    <property type="entry name" value="CobQ_N"/>
</dbReference>
<reference evidence="7 8" key="1">
    <citation type="journal article" date="2019" name="Int. J. Syst. Evol. Microbiol.">
        <title>Anaerobacillus alkaliphilus sp. nov., a novel alkaliphilic and moderately halophilic bacterium.</title>
        <authorList>
            <person name="Borsodi A.K."/>
            <person name="Aszalos J.M."/>
            <person name="Bihari P."/>
            <person name="Nagy I."/>
            <person name="Schumann P."/>
            <person name="Sproer C."/>
            <person name="Kovacs A.L."/>
            <person name="Boka K."/>
            <person name="Dobosy P."/>
            <person name="Ovari M."/>
            <person name="Szili-Kovacs T."/>
            <person name="Toth E."/>
        </authorList>
    </citation>
    <scope>NUCLEOTIDE SEQUENCE [LARGE SCALE GENOMIC DNA]</scope>
    <source>
        <strain evidence="7 8">B16-10</strain>
    </source>
</reference>
<dbReference type="OrthoDB" id="9808302at2"/>
<keyword evidence="2 4" id="KW-0169">Cobalamin biosynthesis</keyword>
<dbReference type="RefSeq" id="WP_129076229.1">
    <property type="nucleotide sequence ID" value="NZ_QOUX01000001.1"/>
</dbReference>
<dbReference type="NCBIfam" id="NF001989">
    <property type="entry name" value="PRK00784.1"/>
    <property type="match status" value="1"/>
</dbReference>
<evidence type="ECO:0000256" key="3">
    <source>
        <dbReference type="ARBA" id="ARBA00022962"/>
    </source>
</evidence>
<comment type="similarity">
    <text evidence="4">Belongs to the CobB/CobQ family. CobQ subfamily.</text>
</comment>
<dbReference type="SUPFAM" id="SSF52317">
    <property type="entry name" value="Class I glutamine amidotransferase-like"/>
    <property type="match status" value="1"/>
</dbReference>
<dbReference type="Pfam" id="PF07685">
    <property type="entry name" value="GATase_3"/>
    <property type="match status" value="1"/>
</dbReference>
<dbReference type="CDD" id="cd01750">
    <property type="entry name" value="GATase1_CobQ"/>
    <property type="match status" value="1"/>
</dbReference>
<dbReference type="GO" id="GO:0003824">
    <property type="term" value="F:catalytic activity"/>
    <property type="evidence" value="ECO:0007669"/>
    <property type="project" value="InterPro"/>
</dbReference>
<dbReference type="InterPro" id="IPR029062">
    <property type="entry name" value="Class_I_gatase-like"/>
</dbReference>
<organism evidence="7 8">
    <name type="scientific">Anaerobacillus alkaliphilus</name>
    <dbReference type="NCBI Taxonomy" id="1548597"/>
    <lineage>
        <taxon>Bacteria</taxon>
        <taxon>Bacillati</taxon>
        <taxon>Bacillota</taxon>
        <taxon>Bacilli</taxon>
        <taxon>Bacillales</taxon>
        <taxon>Bacillaceae</taxon>
        <taxon>Anaerobacillus</taxon>
    </lineage>
</organism>
<gene>
    <name evidence="4" type="primary">cobQ</name>
    <name evidence="7" type="ORF">DS745_00400</name>
</gene>
<dbReference type="CDD" id="cd05389">
    <property type="entry name" value="CobQ_N"/>
    <property type="match status" value="1"/>
</dbReference>
<evidence type="ECO:0000313" key="7">
    <source>
        <dbReference type="EMBL" id="RXJ03887.1"/>
    </source>
</evidence>
<keyword evidence="3 4" id="KW-0315">Glutamine amidotransferase</keyword>
<proteinExistence type="inferred from homology"/>
<comment type="caution">
    <text evidence="7">The sequence shown here is derived from an EMBL/GenBank/DDBJ whole genome shotgun (WGS) entry which is preliminary data.</text>
</comment>
<comment type="function">
    <text evidence="4">Catalyzes amidations at positions B, D, E, and G on adenosylcobyrinic A,C-diamide. NH(2) groups are provided by glutamine, and one molecule of ATP is hydrogenolyzed for each amidation.</text>
</comment>
<dbReference type="NCBIfam" id="TIGR00313">
    <property type="entry name" value="cobQ"/>
    <property type="match status" value="1"/>
</dbReference>
<dbReference type="EMBL" id="QOUX01000001">
    <property type="protein sequence ID" value="RXJ03887.1"/>
    <property type="molecule type" value="Genomic_DNA"/>
</dbReference>
<dbReference type="Gene3D" id="3.40.50.880">
    <property type="match status" value="1"/>
</dbReference>
<dbReference type="PROSITE" id="PS51274">
    <property type="entry name" value="GATASE_COBBQ"/>
    <property type="match status" value="1"/>
</dbReference>
<feature type="domain" description="CobB/CobQ-like glutamine amidotransferase" evidence="6">
    <location>
        <begin position="253"/>
        <end position="445"/>
    </location>
</feature>
<accession>A0A4Q0VW06</accession>
<keyword evidence="8" id="KW-1185">Reference proteome</keyword>
<sequence length="505" mass="56266">MKGIMLQGTSSDVGKSVLCTALCRIFSNRGLRVTPFKSQNMSNNSYVTNDGGEIGRAQGIQAEAANIEASVYMNPILLKPRSDSFSEVIIFGKSLHSFSGAEYRQHFYETGLKAIEKATKKLSEQFEYVVVEGAGSPVEINLNDREIVNMKVAETLDLPVILVADIDRGGVFATIVGTLQLLSEKERKRVVGVIINKFRGDISLFHSGVNWLEAYTGKRIFGVVPFLDEIGIEAEDSLAIGQIRGKNTSGIDLAVINLPYVSNFTDLEPFRYEKDVSIRFIDHPEELECPDAIILPGTKSTINDLEFLKRKGLDEAIVSFVKNGGRIVGICGGYQMLGKEICDEAGTDTGVKHHQVEGLNVLPITTVFNKDKQVKKSKGTIWNLADRNIVVEGYEIHLGETKLHDVDGRFHPFIKCDTNQLDGVCDLTGKIIGTYFHQLFHNDEWRSFWLNQIRAEKKLPEKASVETHNYQEKKQSAYNRLAATVEEHVDVASIIDIIEHWGEAK</sequence>
<dbReference type="InterPro" id="IPR033949">
    <property type="entry name" value="CobQ_GATase1"/>
</dbReference>
<dbReference type="PANTHER" id="PTHR21343">
    <property type="entry name" value="DETHIOBIOTIN SYNTHETASE"/>
    <property type="match status" value="1"/>
</dbReference>
<dbReference type="Gene3D" id="3.40.50.300">
    <property type="entry name" value="P-loop containing nucleotide triphosphate hydrolases"/>
    <property type="match status" value="1"/>
</dbReference>
<dbReference type="GO" id="GO:0015420">
    <property type="term" value="F:ABC-type vitamin B12 transporter activity"/>
    <property type="evidence" value="ECO:0007669"/>
    <property type="project" value="UniProtKB-UniRule"/>
</dbReference>
<evidence type="ECO:0000313" key="8">
    <source>
        <dbReference type="Proteomes" id="UP000290649"/>
    </source>
</evidence>
<protein>
    <recommendedName>
        <fullName evidence="4">Cobyric acid synthase</fullName>
    </recommendedName>
</protein>
<dbReference type="Pfam" id="PF01656">
    <property type="entry name" value="CbiA"/>
    <property type="match status" value="1"/>
</dbReference>
<dbReference type="PANTHER" id="PTHR21343:SF1">
    <property type="entry name" value="COBYRIC ACID SYNTHASE"/>
    <property type="match status" value="1"/>
</dbReference>
<dbReference type="HAMAP" id="MF_00028">
    <property type="entry name" value="CobQ"/>
    <property type="match status" value="1"/>
</dbReference>
<feature type="active site" description="Nucleophile" evidence="4">
    <location>
        <position position="331"/>
    </location>
</feature>
<dbReference type="InterPro" id="IPR002586">
    <property type="entry name" value="CobQ/CobB/MinD/ParA_Nub-bd_dom"/>
</dbReference>
<feature type="active site" evidence="4">
    <location>
        <position position="437"/>
    </location>
</feature>
<dbReference type="Proteomes" id="UP000290649">
    <property type="component" value="Unassembled WGS sequence"/>
</dbReference>
<evidence type="ECO:0000259" key="6">
    <source>
        <dbReference type="Pfam" id="PF07685"/>
    </source>
</evidence>
<evidence type="ECO:0000256" key="2">
    <source>
        <dbReference type="ARBA" id="ARBA00022573"/>
    </source>
</evidence>
<dbReference type="AlphaFoldDB" id="A0A4Q0VW06"/>
<comment type="pathway">
    <text evidence="1 4">Cofactor biosynthesis; adenosylcobalamin biosynthesis.</text>
</comment>
<evidence type="ECO:0000259" key="5">
    <source>
        <dbReference type="Pfam" id="PF01656"/>
    </source>
</evidence>
<dbReference type="UniPathway" id="UPA00148"/>
<dbReference type="InterPro" id="IPR011698">
    <property type="entry name" value="GATase_3"/>
</dbReference>
<evidence type="ECO:0000256" key="4">
    <source>
        <dbReference type="HAMAP-Rule" id="MF_00028"/>
    </source>
</evidence>
<feature type="domain" description="CobQ/CobB/MinD/ParA nucleotide binding" evidence="5">
    <location>
        <begin position="4"/>
        <end position="230"/>
    </location>
</feature>
<evidence type="ECO:0000256" key="1">
    <source>
        <dbReference type="ARBA" id="ARBA00004953"/>
    </source>
</evidence>
<dbReference type="SUPFAM" id="SSF52540">
    <property type="entry name" value="P-loop containing nucleoside triphosphate hydrolases"/>
    <property type="match status" value="1"/>
</dbReference>
<dbReference type="GO" id="GO:0009236">
    <property type="term" value="P:cobalamin biosynthetic process"/>
    <property type="evidence" value="ECO:0007669"/>
    <property type="project" value="UniProtKB-UniRule"/>
</dbReference>
<name>A0A4Q0VW06_9BACI</name>
<dbReference type="InterPro" id="IPR027417">
    <property type="entry name" value="P-loop_NTPase"/>
</dbReference>